<protein>
    <submittedName>
        <fullName evidence="2">Uncharacterized protein</fullName>
    </submittedName>
</protein>
<evidence type="ECO:0000256" key="1">
    <source>
        <dbReference type="SAM" id="SignalP"/>
    </source>
</evidence>
<dbReference type="AlphaFoldDB" id="A0A9P9DXU3"/>
<feature type="signal peptide" evidence="1">
    <location>
        <begin position="1"/>
        <end position="19"/>
    </location>
</feature>
<evidence type="ECO:0000313" key="2">
    <source>
        <dbReference type="EMBL" id="KAH7127238.1"/>
    </source>
</evidence>
<accession>A0A9P9DXU3</accession>
<dbReference type="Proteomes" id="UP000700596">
    <property type="component" value="Unassembled WGS sequence"/>
</dbReference>
<dbReference type="EMBL" id="JAGMWT010000006">
    <property type="protein sequence ID" value="KAH7127238.1"/>
    <property type="molecule type" value="Genomic_DNA"/>
</dbReference>
<organism evidence="2 3">
    <name type="scientific">Dendryphion nanum</name>
    <dbReference type="NCBI Taxonomy" id="256645"/>
    <lineage>
        <taxon>Eukaryota</taxon>
        <taxon>Fungi</taxon>
        <taxon>Dikarya</taxon>
        <taxon>Ascomycota</taxon>
        <taxon>Pezizomycotina</taxon>
        <taxon>Dothideomycetes</taxon>
        <taxon>Pleosporomycetidae</taxon>
        <taxon>Pleosporales</taxon>
        <taxon>Torulaceae</taxon>
        <taxon>Dendryphion</taxon>
    </lineage>
</organism>
<dbReference type="OrthoDB" id="3432828at2759"/>
<proteinExistence type="predicted"/>
<sequence>MRFFNVLTATFALSRVSIALPTSEEKAVKPITGTILSTGTTEAGEPYTITHGTRLLSDSELSQWKAIDTVNVTETSLEKREGEGTSANCNQWYSNKYCYCGGAITNRGDTYWGSQDHCAAHANDRGGTGIYGNSESNTIKWLPTVTIQYKIINSCGWTYTIGHKECGDLFLHLFDWCQWTWMTQKGGFFRLNNCITYWFDVNQR</sequence>
<keyword evidence="1" id="KW-0732">Signal</keyword>
<comment type="caution">
    <text evidence="2">The sequence shown here is derived from an EMBL/GenBank/DDBJ whole genome shotgun (WGS) entry which is preliminary data.</text>
</comment>
<evidence type="ECO:0000313" key="3">
    <source>
        <dbReference type="Proteomes" id="UP000700596"/>
    </source>
</evidence>
<keyword evidence="3" id="KW-1185">Reference proteome</keyword>
<gene>
    <name evidence="2" type="ORF">B0J11DRAFT_579646</name>
</gene>
<reference evidence="2" key="1">
    <citation type="journal article" date="2021" name="Nat. Commun.">
        <title>Genetic determinants of endophytism in the Arabidopsis root mycobiome.</title>
        <authorList>
            <person name="Mesny F."/>
            <person name="Miyauchi S."/>
            <person name="Thiergart T."/>
            <person name="Pickel B."/>
            <person name="Atanasova L."/>
            <person name="Karlsson M."/>
            <person name="Huettel B."/>
            <person name="Barry K.W."/>
            <person name="Haridas S."/>
            <person name="Chen C."/>
            <person name="Bauer D."/>
            <person name="Andreopoulos W."/>
            <person name="Pangilinan J."/>
            <person name="LaButti K."/>
            <person name="Riley R."/>
            <person name="Lipzen A."/>
            <person name="Clum A."/>
            <person name="Drula E."/>
            <person name="Henrissat B."/>
            <person name="Kohler A."/>
            <person name="Grigoriev I.V."/>
            <person name="Martin F.M."/>
            <person name="Hacquard S."/>
        </authorList>
    </citation>
    <scope>NUCLEOTIDE SEQUENCE</scope>
    <source>
        <strain evidence="2">MPI-CAGE-CH-0243</strain>
    </source>
</reference>
<feature type="chain" id="PRO_5040239306" evidence="1">
    <location>
        <begin position="20"/>
        <end position="204"/>
    </location>
</feature>
<name>A0A9P9DXU3_9PLEO</name>